<keyword evidence="4" id="KW-1185">Reference proteome</keyword>
<gene>
    <name evidence="3" type="ORF">SAMN04488134_11375</name>
</gene>
<dbReference type="OrthoDB" id="1431451at2"/>
<sequence length="423" mass="48569">MNGNSPVTYHTLYDTLPRFESMIENKIENNDISNSKIDVVLIKSLLIAKHLKKVLNNNDPLLFRNKTLTNLENNIKIVERSLKNLNNSNDFTNINSRIDDIITDTSSLLNTKDSEDINNIRDTVVSFRRSLGRHKTVLTEEASNLKKESTELANLREQHMEKFNSIAREIEEKKQEIVHFKKELSEEFLDQKSELFDNLEMEINESKAKYNGVFDDLAKTLKNDFKNMIDIYDNKLESIINETIIRKDKYDKDLSAHKRSVEEIVGIISTTSISGHFKENADFNRKSKNIWQIVTISAFLLTVIFGIFAFMYDTSNTWVGLVSRGIVTTALGSLTAYAARQASKSEAEERNNRRMEIELKTLDPYIASFKNEDRIKLKEQLFPTIFGNNTASELNLNEALDVKIDNINDLLKLLSEIVGKIKS</sequence>
<name>A0A1H8SRN7_9BACI</name>
<evidence type="ECO:0000313" key="4">
    <source>
        <dbReference type="Proteomes" id="UP000199300"/>
    </source>
</evidence>
<keyword evidence="2" id="KW-1133">Transmembrane helix</keyword>
<feature type="transmembrane region" description="Helical" evidence="2">
    <location>
        <begin position="290"/>
        <end position="312"/>
    </location>
</feature>
<feature type="transmembrane region" description="Helical" evidence="2">
    <location>
        <begin position="318"/>
        <end position="339"/>
    </location>
</feature>
<accession>A0A1H8SRN7</accession>
<reference evidence="3 4" key="1">
    <citation type="submission" date="2016-10" db="EMBL/GenBank/DDBJ databases">
        <authorList>
            <person name="de Groot N.N."/>
        </authorList>
    </citation>
    <scope>NUCLEOTIDE SEQUENCE [LARGE SCALE GENOMIC DNA]</scope>
    <source>
        <strain evidence="3 4">CGMCC 1.10434</strain>
    </source>
</reference>
<proteinExistence type="predicted"/>
<dbReference type="RefSeq" id="WP_091499894.1">
    <property type="nucleotide sequence ID" value="NZ_FODJ01000013.1"/>
</dbReference>
<keyword evidence="1" id="KW-0175">Coiled coil</keyword>
<protein>
    <submittedName>
        <fullName evidence="3">Uncharacterized protein</fullName>
    </submittedName>
</protein>
<keyword evidence="2" id="KW-0472">Membrane</keyword>
<dbReference type="EMBL" id="FODJ01000013">
    <property type="protein sequence ID" value="SEO80998.1"/>
    <property type="molecule type" value="Genomic_DNA"/>
</dbReference>
<evidence type="ECO:0000313" key="3">
    <source>
        <dbReference type="EMBL" id="SEO80998.1"/>
    </source>
</evidence>
<dbReference type="STRING" id="872970.SAMN04488134_11375"/>
<feature type="coiled-coil region" evidence="1">
    <location>
        <begin position="138"/>
        <end position="209"/>
    </location>
</feature>
<evidence type="ECO:0000256" key="2">
    <source>
        <dbReference type="SAM" id="Phobius"/>
    </source>
</evidence>
<keyword evidence="2" id="KW-0812">Transmembrane</keyword>
<evidence type="ECO:0000256" key="1">
    <source>
        <dbReference type="SAM" id="Coils"/>
    </source>
</evidence>
<organism evidence="3 4">
    <name type="scientific">Amphibacillus marinus</name>
    <dbReference type="NCBI Taxonomy" id="872970"/>
    <lineage>
        <taxon>Bacteria</taxon>
        <taxon>Bacillati</taxon>
        <taxon>Bacillota</taxon>
        <taxon>Bacilli</taxon>
        <taxon>Bacillales</taxon>
        <taxon>Bacillaceae</taxon>
        <taxon>Amphibacillus</taxon>
    </lineage>
</organism>
<dbReference type="AlphaFoldDB" id="A0A1H8SRN7"/>
<dbReference type="Proteomes" id="UP000199300">
    <property type="component" value="Unassembled WGS sequence"/>
</dbReference>